<name>A0AAV2DRM0_9ROSI</name>
<accession>A0AAV2DRM0</accession>
<reference evidence="1 2" key="1">
    <citation type="submission" date="2024-04" db="EMBL/GenBank/DDBJ databases">
        <authorList>
            <person name="Fracassetti M."/>
        </authorList>
    </citation>
    <scope>NUCLEOTIDE SEQUENCE [LARGE SCALE GENOMIC DNA]</scope>
</reference>
<sequence>MRLKQNGSMMKPAFAAAIREEARWAADIAEGREVLFEPKRAIEKRLEPIIEFVGIRSEWRVPWAAWICEGIGSLEIDLW</sequence>
<keyword evidence="2" id="KW-1185">Reference proteome</keyword>
<organism evidence="1 2">
    <name type="scientific">Linum trigynum</name>
    <dbReference type="NCBI Taxonomy" id="586398"/>
    <lineage>
        <taxon>Eukaryota</taxon>
        <taxon>Viridiplantae</taxon>
        <taxon>Streptophyta</taxon>
        <taxon>Embryophyta</taxon>
        <taxon>Tracheophyta</taxon>
        <taxon>Spermatophyta</taxon>
        <taxon>Magnoliopsida</taxon>
        <taxon>eudicotyledons</taxon>
        <taxon>Gunneridae</taxon>
        <taxon>Pentapetalae</taxon>
        <taxon>rosids</taxon>
        <taxon>fabids</taxon>
        <taxon>Malpighiales</taxon>
        <taxon>Linaceae</taxon>
        <taxon>Linum</taxon>
    </lineage>
</organism>
<dbReference type="EMBL" id="OZ034816">
    <property type="protein sequence ID" value="CAL1376246.1"/>
    <property type="molecule type" value="Genomic_DNA"/>
</dbReference>
<evidence type="ECO:0000313" key="1">
    <source>
        <dbReference type="EMBL" id="CAL1376246.1"/>
    </source>
</evidence>
<gene>
    <name evidence="1" type="ORF">LTRI10_LOCUS17990</name>
</gene>
<evidence type="ECO:0000313" key="2">
    <source>
        <dbReference type="Proteomes" id="UP001497516"/>
    </source>
</evidence>
<dbReference type="AlphaFoldDB" id="A0AAV2DRM0"/>
<dbReference type="Proteomes" id="UP001497516">
    <property type="component" value="Chromosome 3"/>
</dbReference>
<protein>
    <submittedName>
        <fullName evidence="1">Uncharacterized protein</fullName>
    </submittedName>
</protein>
<proteinExistence type="predicted"/>